<dbReference type="PANTHER" id="PTHR11358:SF26">
    <property type="entry name" value="GUANIDINO ACID HYDROLASE, MITOCHONDRIAL"/>
    <property type="match status" value="1"/>
</dbReference>
<evidence type="ECO:0000313" key="3">
    <source>
        <dbReference type="EMBL" id="GMH28816.1"/>
    </source>
</evidence>
<dbReference type="PANTHER" id="PTHR11358">
    <property type="entry name" value="ARGINASE/AGMATINASE"/>
    <property type="match status" value="1"/>
</dbReference>
<evidence type="ECO:0000313" key="4">
    <source>
        <dbReference type="Proteomes" id="UP001279734"/>
    </source>
</evidence>
<proteinExistence type="predicted"/>
<accession>A0AAD3Y6S9</accession>
<dbReference type="GO" id="GO:0046872">
    <property type="term" value="F:metal ion binding"/>
    <property type="evidence" value="ECO:0007669"/>
    <property type="project" value="UniProtKB-KW"/>
</dbReference>
<keyword evidence="4" id="KW-1185">Reference proteome</keyword>
<dbReference type="InterPro" id="IPR006035">
    <property type="entry name" value="Ureohydrolase"/>
</dbReference>
<evidence type="ECO:0000256" key="1">
    <source>
        <dbReference type="ARBA" id="ARBA00022723"/>
    </source>
</evidence>
<dbReference type="EMBL" id="BSYO01000035">
    <property type="protein sequence ID" value="GMH28816.1"/>
    <property type="molecule type" value="Genomic_DNA"/>
</dbReference>
<reference evidence="3" key="1">
    <citation type="submission" date="2023-05" db="EMBL/GenBank/DDBJ databases">
        <title>Nepenthes gracilis genome sequencing.</title>
        <authorList>
            <person name="Fukushima K."/>
        </authorList>
    </citation>
    <scope>NUCLEOTIDE SEQUENCE</scope>
    <source>
        <strain evidence="3">SING2019-196</strain>
    </source>
</reference>
<keyword evidence="2" id="KW-0378">Hydrolase</keyword>
<keyword evidence="1" id="KW-0479">Metal-binding</keyword>
<protein>
    <submittedName>
        <fullName evidence="3">Uncharacterized protein</fullName>
    </submittedName>
</protein>
<dbReference type="AlphaFoldDB" id="A0AAD3Y6S9"/>
<dbReference type="GO" id="GO:0033389">
    <property type="term" value="P:putrescine biosynthetic process from arginine, via agmatine"/>
    <property type="evidence" value="ECO:0007669"/>
    <property type="project" value="TreeGrafter"/>
</dbReference>
<name>A0AAD3Y6S9_NEPGR</name>
<gene>
    <name evidence="3" type="ORF">Nepgr_030659</name>
</gene>
<sequence>MQNIARKGIHYLQNLNAANVPADLIAKGQNQVIDASLTLIRERAKLKVLLEDSIIIPQVITKHRKKINYSEFYVRNHRNGIGKFYRNAFQPLCRPAEQQIQTGKELNDPRVLTDVGDVPAQEIRDCGIDNDRLMNVISKSVKLVMEEMSMSCTH</sequence>
<dbReference type="Proteomes" id="UP001279734">
    <property type="component" value="Unassembled WGS sequence"/>
</dbReference>
<evidence type="ECO:0000256" key="2">
    <source>
        <dbReference type="ARBA" id="ARBA00022801"/>
    </source>
</evidence>
<dbReference type="GO" id="GO:0008783">
    <property type="term" value="F:agmatinase activity"/>
    <property type="evidence" value="ECO:0007669"/>
    <property type="project" value="TreeGrafter"/>
</dbReference>
<comment type="caution">
    <text evidence="3">The sequence shown here is derived from an EMBL/GenBank/DDBJ whole genome shotgun (WGS) entry which is preliminary data.</text>
</comment>
<organism evidence="3 4">
    <name type="scientific">Nepenthes gracilis</name>
    <name type="common">Slender pitcher plant</name>
    <dbReference type="NCBI Taxonomy" id="150966"/>
    <lineage>
        <taxon>Eukaryota</taxon>
        <taxon>Viridiplantae</taxon>
        <taxon>Streptophyta</taxon>
        <taxon>Embryophyta</taxon>
        <taxon>Tracheophyta</taxon>
        <taxon>Spermatophyta</taxon>
        <taxon>Magnoliopsida</taxon>
        <taxon>eudicotyledons</taxon>
        <taxon>Gunneridae</taxon>
        <taxon>Pentapetalae</taxon>
        <taxon>Caryophyllales</taxon>
        <taxon>Nepenthaceae</taxon>
        <taxon>Nepenthes</taxon>
    </lineage>
</organism>